<keyword evidence="3" id="KW-1185">Reference proteome</keyword>
<comment type="caution">
    <text evidence="2">The sequence shown here is derived from an EMBL/GenBank/DDBJ whole genome shotgun (WGS) entry which is preliminary data.</text>
</comment>
<name>A0A2T9YDJ6_9FUNG</name>
<evidence type="ECO:0000256" key="1">
    <source>
        <dbReference type="SAM" id="MobiDB-lite"/>
    </source>
</evidence>
<feature type="region of interest" description="Disordered" evidence="1">
    <location>
        <begin position="43"/>
        <end position="62"/>
    </location>
</feature>
<protein>
    <submittedName>
        <fullName evidence="2">Uncharacterized protein</fullName>
    </submittedName>
</protein>
<feature type="region of interest" description="Disordered" evidence="1">
    <location>
        <begin position="259"/>
        <end position="285"/>
    </location>
</feature>
<organism evidence="2 3">
    <name type="scientific">Smittium simulii</name>
    <dbReference type="NCBI Taxonomy" id="133385"/>
    <lineage>
        <taxon>Eukaryota</taxon>
        <taxon>Fungi</taxon>
        <taxon>Fungi incertae sedis</taxon>
        <taxon>Zoopagomycota</taxon>
        <taxon>Kickxellomycotina</taxon>
        <taxon>Harpellomycetes</taxon>
        <taxon>Harpellales</taxon>
        <taxon>Legeriomycetaceae</taxon>
        <taxon>Smittium</taxon>
    </lineage>
</organism>
<gene>
    <name evidence="2" type="ORF">BB561_004895</name>
</gene>
<accession>A0A2T9YDJ6</accession>
<evidence type="ECO:0000313" key="3">
    <source>
        <dbReference type="Proteomes" id="UP000245383"/>
    </source>
</evidence>
<proteinExistence type="predicted"/>
<sequence>MPNRTVDLFTCSEKPDNTSLRFLASTLPLYYLQKTTLAAHSLLGPVNDSESPNRQRRNLKRKASKLIIEGKTKLRGSFIYFESTGNGCSTTSRQCIAEPDSVKRLTATADQPLIYSRSFRIRSFYRCKQHDMIDSCVIIIFFRAVGSIKDLSLHKQKRIISNNKSAIDTTSERFSNLSEQIWLQCLKTGTQLKLCIPYIPQPYRCVNQTNRADGMRHLRLIFNQIALRFANHDVDLFACKKNAQLGSLEQPILLPTVESDSTSNIKKSQRETNSNSNSNNISINI</sequence>
<reference evidence="2 3" key="1">
    <citation type="journal article" date="2018" name="MBio">
        <title>Comparative Genomics Reveals the Core Gene Toolbox for the Fungus-Insect Symbiosis.</title>
        <authorList>
            <person name="Wang Y."/>
            <person name="Stata M."/>
            <person name="Wang W."/>
            <person name="Stajich J.E."/>
            <person name="White M.M."/>
            <person name="Moncalvo J.M."/>
        </authorList>
    </citation>
    <scope>NUCLEOTIDE SEQUENCE [LARGE SCALE GENOMIC DNA]</scope>
    <source>
        <strain evidence="2 3">SWE-8-4</strain>
    </source>
</reference>
<dbReference type="STRING" id="133385.A0A2T9YDJ6"/>
<dbReference type="AlphaFoldDB" id="A0A2T9YDJ6"/>
<dbReference type="Proteomes" id="UP000245383">
    <property type="component" value="Unassembled WGS sequence"/>
</dbReference>
<feature type="compositionally biased region" description="Low complexity" evidence="1">
    <location>
        <begin position="273"/>
        <end position="285"/>
    </location>
</feature>
<dbReference type="EMBL" id="MBFR01000259">
    <property type="protein sequence ID" value="PVU90417.1"/>
    <property type="molecule type" value="Genomic_DNA"/>
</dbReference>
<evidence type="ECO:0000313" key="2">
    <source>
        <dbReference type="EMBL" id="PVU90417.1"/>
    </source>
</evidence>